<keyword evidence="2" id="KW-1185">Reference proteome</keyword>
<comment type="caution">
    <text evidence="1">The sequence shown here is derived from an EMBL/GenBank/DDBJ whole genome shotgun (WGS) entry which is preliminary data.</text>
</comment>
<evidence type="ECO:0000313" key="2">
    <source>
        <dbReference type="Proteomes" id="UP001153269"/>
    </source>
</evidence>
<sequence>KGHVIGACQISEGYAVTDKTQSGGEFGSESLFPREKMERSPCCLSSLNGKLPEEKVESPFRLFDPGSWLQSFERWDTDDLSIDHEEDINSVEERTDRPL</sequence>
<feature type="non-terminal residue" evidence="1">
    <location>
        <position position="99"/>
    </location>
</feature>
<dbReference type="EMBL" id="CADEAL010001313">
    <property type="protein sequence ID" value="CAB1431154.1"/>
    <property type="molecule type" value="Genomic_DNA"/>
</dbReference>
<organism evidence="1 2">
    <name type="scientific">Pleuronectes platessa</name>
    <name type="common">European plaice</name>
    <dbReference type="NCBI Taxonomy" id="8262"/>
    <lineage>
        <taxon>Eukaryota</taxon>
        <taxon>Metazoa</taxon>
        <taxon>Chordata</taxon>
        <taxon>Craniata</taxon>
        <taxon>Vertebrata</taxon>
        <taxon>Euteleostomi</taxon>
        <taxon>Actinopterygii</taxon>
        <taxon>Neopterygii</taxon>
        <taxon>Teleostei</taxon>
        <taxon>Neoteleostei</taxon>
        <taxon>Acanthomorphata</taxon>
        <taxon>Carangaria</taxon>
        <taxon>Pleuronectiformes</taxon>
        <taxon>Pleuronectoidei</taxon>
        <taxon>Pleuronectidae</taxon>
        <taxon>Pleuronectes</taxon>
    </lineage>
</organism>
<dbReference type="AlphaFoldDB" id="A0A9N7UFN6"/>
<accession>A0A9N7UFN6</accession>
<name>A0A9N7UFN6_PLEPL</name>
<reference evidence="1" key="1">
    <citation type="submission" date="2020-03" db="EMBL/GenBank/DDBJ databases">
        <authorList>
            <person name="Weist P."/>
        </authorList>
    </citation>
    <scope>NUCLEOTIDE SEQUENCE</scope>
</reference>
<gene>
    <name evidence="1" type="ORF">PLEPLA_LOCUS19153</name>
</gene>
<proteinExistence type="predicted"/>
<evidence type="ECO:0000313" key="1">
    <source>
        <dbReference type="EMBL" id="CAB1431154.1"/>
    </source>
</evidence>
<dbReference type="Proteomes" id="UP001153269">
    <property type="component" value="Unassembled WGS sequence"/>
</dbReference>
<protein>
    <submittedName>
        <fullName evidence="1">Uncharacterized protein</fullName>
    </submittedName>
</protein>